<sequence length="137" mass="15257">MKRNYTAEEMVATFAGKAIVKPANGYMLVMTSDAVSEAEMNAVCSKAVYMEICIIIRNSNFRSLKCPHLRELRSCRPGVPAIKIVGNPLFTDVQIPKTMVYRIGTKVLEIRANPLLNISSIKALNTLCPECVIRRQP</sequence>
<evidence type="ECO:0008006" key="3">
    <source>
        <dbReference type="Google" id="ProtNLM"/>
    </source>
</evidence>
<keyword evidence="2" id="KW-1185">Reference proteome</keyword>
<protein>
    <recommendedName>
        <fullName evidence="3">Receptor L-domain domain-containing protein</fullName>
    </recommendedName>
</protein>
<dbReference type="OrthoDB" id="5819656at2759"/>
<dbReference type="EMBL" id="JARK01001367">
    <property type="protein sequence ID" value="EYC17176.1"/>
    <property type="molecule type" value="Genomic_DNA"/>
</dbReference>
<evidence type="ECO:0000313" key="1">
    <source>
        <dbReference type="EMBL" id="EYC17176.1"/>
    </source>
</evidence>
<dbReference type="STRING" id="53326.A0A016UQG8"/>
<dbReference type="Proteomes" id="UP000024635">
    <property type="component" value="Unassembled WGS sequence"/>
</dbReference>
<accession>A0A016UQG8</accession>
<reference evidence="2" key="1">
    <citation type="journal article" date="2015" name="Nat. Genet.">
        <title>The genome and transcriptome of the zoonotic hookworm Ancylostoma ceylanicum identify infection-specific gene families.</title>
        <authorList>
            <person name="Schwarz E.M."/>
            <person name="Hu Y."/>
            <person name="Antoshechkin I."/>
            <person name="Miller M.M."/>
            <person name="Sternberg P.W."/>
            <person name="Aroian R.V."/>
        </authorList>
    </citation>
    <scope>NUCLEOTIDE SEQUENCE</scope>
    <source>
        <strain evidence="2">HY135</strain>
    </source>
</reference>
<evidence type="ECO:0000313" key="2">
    <source>
        <dbReference type="Proteomes" id="UP000024635"/>
    </source>
</evidence>
<dbReference type="AlphaFoldDB" id="A0A016UQG8"/>
<dbReference type="SUPFAM" id="SSF52058">
    <property type="entry name" value="L domain-like"/>
    <property type="match status" value="1"/>
</dbReference>
<name>A0A016UQG8_9BILA</name>
<comment type="caution">
    <text evidence="1">The sequence shown here is derived from an EMBL/GenBank/DDBJ whole genome shotgun (WGS) entry which is preliminary data.</text>
</comment>
<gene>
    <name evidence="1" type="primary">Acey_s0031.g2313</name>
    <name evidence="1" type="ORF">Y032_0031g2313</name>
</gene>
<organism evidence="1 2">
    <name type="scientific">Ancylostoma ceylanicum</name>
    <dbReference type="NCBI Taxonomy" id="53326"/>
    <lineage>
        <taxon>Eukaryota</taxon>
        <taxon>Metazoa</taxon>
        <taxon>Ecdysozoa</taxon>
        <taxon>Nematoda</taxon>
        <taxon>Chromadorea</taxon>
        <taxon>Rhabditida</taxon>
        <taxon>Rhabditina</taxon>
        <taxon>Rhabditomorpha</taxon>
        <taxon>Strongyloidea</taxon>
        <taxon>Ancylostomatidae</taxon>
        <taxon>Ancylostomatinae</taxon>
        <taxon>Ancylostoma</taxon>
    </lineage>
</organism>
<proteinExistence type="predicted"/>